<dbReference type="PROSITE" id="PS51186">
    <property type="entry name" value="GNAT"/>
    <property type="match status" value="1"/>
</dbReference>
<keyword evidence="3" id="KW-1185">Reference proteome</keyword>
<evidence type="ECO:0000259" key="1">
    <source>
        <dbReference type="PROSITE" id="PS51186"/>
    </source>
</evidence>
<organism evidence="2 3">
    <name type="scientific">Pseudoduganella aquatica</name>
    <dbReference type="NCBI Taxonomy" id="2660641"/>
    <lineage>
        <taxon>Bacteria</taxon>
        <taxon>Pseudomonadati</taxon>
        <taxon>Pseudomonadota</taxon>
        <taxon>Betaproteobacteria</taxon>
        <taxon>Burkholderiales</taxon>
        <taxon>Oxalobacteraceae</taxon>
        <taxon>Telluria group</taxon>
        <taxon>Pseudoduganella</taxon>
    </lineage>
</organism>
<reference evidence="2 3" key="1">
    <citation type="submission" date="2019-12" db="EMBL/GenBank/DDBJ databases">
        <title>Novel species isolated from a subtropical stream in China.</title>
        <authorList>
            <person name="Lu H."/>
        </authorList>
    </citation>
    <scope>NUCLEOTIDE SEQUENCE [LARGE SCALE GENOMIC DNA]</scope>
    <source>
        <strain evidence="2 3">FT127W</strain>
    </source>
</reference>
<keyword evidence="2" id="KW-0808">Transferase</keyword>
<proteinExistence type="predicted"/>
<dbReference type="PANTHER" id="PTHR42791:SF1">
    <property type="entry name" value="N-ACETYLTRANSFERASE DOMAIN-CONTAINING PROTEIN"/>
    <property type="match status" value="1"/>
</dbReference>
<comment type="caution">
    <text evidence="2">The sequence shown here is derived from an EMBL/GenBank/DDBJ whole genome shotgun (WGS) entry which is preliminary data.</text>
</comment>
<feature type="domain" description="N-acetyltransferase" evidence="1">
    <location>
        <begin position="54"/>
        <end position="193"/>
    </location>
</feature>
<dbReference type="InterPro" id="IPR000182">
    <property type="entry name" value="GNAT_dom"/>
</dbReference>
<evidence type="ECO:0000313" key="2">
    <source>
        <dbReference type="EMBL" id="MYN07783.1"/>
    </source>
</evidence>
<gene>
    <name evidence="2" type="ORF">GTP77_10570</name>
</gene>
<dbReference type="RefSeq" id="WP_161072124.1">
    <property type="nucleotide sequence ID" value="NZ_WWCU01000009.1"/>
</dbReference>
<dbReference type="PANTHER" id="PTHR42791">
    <property type="entry name" value="GNAT FAMILY ACETYLTRANSFERASE"/>
    <property type="match status" value="1"/>
</dbReference>
<dbReference type="Gene3D" id="3.40.630.30">
    <property type="match status" value="1"/>
</dbReference>
<dbReference type="InterPro" id="IPR016181">
    <property type="entry name" value="Acyl_CoA_acyltransferase"/>
</dbReference>
<dbReference type="AlphaFoldDB" id="A0A7X4KM59"/>
<dbReference type="Proteomes" id="UP000450676">
    <property type="component" value="Unassembled WGS sequence"/>
</dbReference>
<dbReference type="InterPro" id="IPR052523">
    <property type="entry name" value="Trichothecene_AcTrans"/>
</dbReference>
<protein>
    <submittedName>
        <fullName evidence="2">GNAT family N-acetyltransferase</fullName>
    </submittedName>
</protein>
<dbReference type="SUPFAM" id="SSF55729">
    <property type="entry name" value="Acyl-CoA N-acyltransferases (Nat)"/>
    <property type="match status" value="1"/>
</dbReference>
<dbReference type="GO" id="GO:0016747">
    <property type="term" value="F:acyltransferase activity, transferring groups other than amino-acyl groups"/>
    <property type="evidence" value="ECO:0007669"/>
    <property type="project" value="InterPro"/>
</dbReference>
<name>A0A7X4KM59_9BURK</name>
<accession>A0A7X4KM59</accession>
<evidence type="ECO:0000313" key="3">
    <source>
        <dbReference type="Proteomes" id="UP000450676"/>
    </source>
</evidence>
<dbReference type="Pfam" id="PF13508">
    <property type="entry name" value="Acetyltransf_7"/>
    <property type="match status" value="1"/>
</dbReference>
<dbReference type="EMBL" id="WWCU01000009">
    <property type="protein sequence ID" value="MYN07783.1"/>
    <property type="molecule type" value="Genomic_DNA"/>
</dbReference>
<sequence length="196" mass="20963">MLTAAQRAAYGASVAEALAEDPFYVTVCVAGGVQQLLPRYVELALIEGEQAGRVDLTDPEDSGAAIWSVPGDAERKAAANAARERELAVLLGEQGFANFQAIVANMEANLAPHGLESAWYLSIAGIRPDAQGGGMGTRLLAHGLNAADQAGAVSFLETFNERSLPFYRRQGYEVAAQYFEPVTGADYWLMTRPPRT</sequence>